<evidence type="ECO:0000313" key="2">
    <source>
        <dbReference type="Proteomes" id="UP001224775"/>
    </source>
</evidence>
<name>A0AAD8YGM6_9STRA</name>
<evidence type="ECO:0000313" key="1">
    <source>
        <dbReference type="EMBL" id="KAK1745757.1"/>
    </source>
</evidence>
<gene>
    <name evidence="1" type="ORF">QTG54_003681</name>
</gene>
<dbReference type="Proteomes" id="UP001224775">
    <property type="component" value="Unassembled WGS sequence"/>
</dbReference>
<reference evidence="1" key="1">
    <citation type="submission" date="2023-06" db="EMBL/GenBank/DDBJ databases">
        <title>Survivors Of The Sea: Transcriptome response of Skeletonema marinoi to long-term dormancy.</title>
        <authorList>
            <person name="Pinder M.I.M."/>
            <person name="Kourtchenko O."/>
            <person name="Robertson E.K."/>
            <person name="Larsson T."/>
            <person name="Maumus F."/>
            <person name="Osuna-Cruz C.M."/>
            <person name="Vancaester E."/>
            <person name="Stenow R."/>
            <person name="Vandepoele K."/>
            <person name="Ploug H."/>
            <person name="Bruchert V."/>
            <person name="Godhe A."/>
            <person name="Topel M."/>
        </authorList>
    </citation>
    <scope>NUCLEOTIDE SEQUENCE</scope>
    <source>
        <strain evidence="1">R05AC</strain>
    </source>
</reference>
<accession>A0AAD8YGM6</accession>
<protein>
    <submittedName>
        <fullName evidence="1">Uncharacterized protein</fullName>
    </submittedName>
</protein>
<keyword evidence="2" id="KW-1185">Reference proteome</keyword>
<sequence>MYEVNRNGVGARFLNMLTTEFKNIREGKLNAERALIFAACILICKKGISRSAGTKKLIEACNNVQLCAGLHSGIEGATHAMPMLEIFPKMTGWVSTQGAKVNEETTSEDDIVLMTARMMRWRWCNGRSRPVRS</sequence>
<dbReference type="AlphaFoldDB" id="A0AAD8YGM6"/>
<organism evidence="1 2">
    <name type="scientific">Skeletonema marinoi</name>
    <dbReference type="NCBI Taxonomy" id="267567"/>
    <lineage>
        <taxon>Eukaryota</taxon>
        <taxon>Sar</taxon>
        <taxon>Stramenopiles</taxon>
        <taxon>Ochrophyta</taxon>
        <taxon>Bacillariophyta</taxon>
        <taxon>Coscinodiscophyceae</taxon>
        <taxon>Thalassiosirophycidae</taxon>
        <taxon>Thalassiosirales</taxon>
        <taxon>Skeletonemataceae</taxon>
        <taxon>Skeletonema</taxon>
        <taxon>Skeletonema marinoi-dohrnii complex</taxon>
    </lineage>
</organism>
<dbReference type="EMBL" id="JATAAI010000005">
    <property type="protein sequence ID" value="KAK1745757.1"/>
    <property type="molecule type" value="Genomic_DNA"/>
</dbReference>
<proteinExistence type="predicted"/>
<comment type="caution">
    <text evidence="1">The sequence shown here is derived from an EMBL/GenBank/DDBJ whole genome shotgun (WGS) entry which is preliminary data.</text>
</comment>